<feature type="compositionally biased region" description="Low complexity" evidence="1">
    <location>
        <begin position="18"/>
        <end position="27"/>
    </location>
</feature>
<dbReference type="Proteomes" id="UP001153069">
    <property type="component" value="Unassembled WGS sequence"/>
</dbReference>
<protein>
    <recommendedName>
        <fullName evidence="2">DUF6815 domain-containing protein</fullName>
    </recommendedName>
</protein>
<name>A0A9N8DLC2_9STRA</name>
<organism evidence="3 4">
    <name type="scientific">Seminavis robusta</name>
    <dbReference type="NCBI Taxonomy" id="568900"/>
    <lineage>
        <taxon>Eukaryota</taxon>
        <taxon>Sar</taxon>
        <taxon>Stramenopiles</taxon>
        <taxon>Ochrophyta</taxon>
        <taxon>Bacillariophyta</taxon>
        <taxon>Bacillariophyceae</taxon>
        <taxon>Bacillariophycidae</taxon>
        <taxon>Naviculales</taxon>
        <taxon>Naviculaceae</taxon>
        <taxon>Seminavis</taxon>
    </lineage>
</organism>
<dbReference type="SUPFAM" id="SSF56059">
    <property type="entry name" value="Glutathione synthetase ATP-binding domain-like"/>
    <property type="match status" value="1"/>
</dbReference>
<evidence type="ECO:0000313" key="3">
    <source>
        <dbReference type="EMBL" id="CAB9501829.1"/>
    </source>
</evidence>
<dbReference type="EMBL" id="CAICTM010000118">
    <property type="protein sequence ID" value="CAB9501829.1"/>
    <property type="molecule type" value="Genomic_DNA"/>
</dbReference>
<comment type="caution">
    <text evidence="3">The sequence shown here is derived from an EMBL/GenBank/DDBJ whole genome shotgun (WGS) entry which is preliminary data.</text>
</comment>
<dbReference type="NCBIfam" id="NF033816">
    <property type="entry name" value="Cj0069_fam"/>
    <property type="match status" value="1"/>
</dbReference>
<sequence length="542" mass="59848">MTTCTSSPLACRRKPPGAATSSLSTASDSDDDIYLTTTCCAVKDEIEAWFKLPRLSLALTLRSLLCAAAVALLAVVLPQKSIVDNKNDHEIPRLGPLSPSLIHSGISSQSVLLAGPPLESQCMSEPLLSKREGDDSSLLRNVTTAIGGYDPLASHTEAERFIPVLEATGYNDNDKDEYGHRRDTIPIAQAVADHQEGTLRIHTAIFQFLEEDSQDATKTNHALYSFLSRKAQGIIVRNNPGTLSAASQRIFDDMMRQLANDGLVIMTHPDVTSTLGAKDSLVQIKDLKCGLDDTQVYYDPESFREGFRRSIAMQPRVIKQNRGSQGEGIWIVHMKDSSEYCAENSGSECMAALDTELVLMEAWDNHVEHHTVEEFLEFCIHGRTDQSGEWNSTGKGQYFDGGLEAGSLMVDMRFLPRISEGEVRCLFVGSELVEIVHKKPKEGGLSATLASGAVYTKYTPDDPKFARFQQHLQKDVPLIMESMEMKDRHLPLLWTADYIFGDTDDDLYISEINCSCPGITQQLEIVPIIAKVAFETTFPHAV</sequence>
<evidence type="ECO:0000256" key="1">
    <source>
        <dbReference type="SAM" id="MobiDB-lite"/>
    </source>
</evidence>
<gene>
    <name evidence="3" type="ORF">SEMRO_119_G058230.1</name>
</gene>
<dbReference type="AlphaFoldDB" id="A0A9N8DLC2"/>
<accession>A0A9N8DLC2</accession>
<dbReference type="OrthoDB" id="10259273at2759"/>
<dbReference type="Pfam" id="PF20668">
    <property type="entry name" value="DUF6815"/>
    <property type="match status" value="1"/>
</dbReference>
<evidence type="ECO:0000313" key="4">
    <source>
        <dbReference type="Proteomes" id="UP001153069"/>
    </source>
</evidence>
<keyword evidence="4" id="KW-1185">Reference proteome</keyword>
<feature type="domain" description="DUF6815" evidence="2">
    <location>
        <begin position="420"/>
        <end position="516"/>
    </location>
</feature>
<dbReference type="InterPro" id="IPR049212">
    <property type="entry name" value="DUF6815"/>
</dbReference>
<proteinExistence type="predicted"/>
<evidence type="ECO:0000259" key="2">
    <source>
        <dbReference type="Pfam" id="PF20668"/>
    </source>
</evidence>
<dbReference type="Gene3D" id="3.30.470.20">
    <property type="entry name" value="ATP-grasp fold, B domain"/>
    <property type="match status" value="1"/>
</dbReference>
<feature type="region of interest" description="Disordered" evidence="1">
    <location>
        <begin position="1"/>
        <end position="27"/>
    </location>
</feature>
<reference evidence="3" key="1">
    <citation type="submission" date="2020-06" db="EMBL/GenBank/DDBJ databases">
        <authorList>
            <consortium name="Plant Systems Biology data submission"/>
        </authorList>
    </citation>
    <scope>NUCLEOTIDE SEQUENCE</scope>
    <source>
        <strain evidence="3">D6</strain>
    </source>
</reference>